<organism evidence="5">
    <name type="scientific">Aphanomyces stellatus</name>
    <dbReference type="NCBI Taxonomy" id="120398"/>
    <lineage>
        <taxon>Eukaryota</taxon>
        <taxon>Sar</taxon>
        <taxon>Stramenopiles</taxon>
        <taxon>Oomycota</taxon>
        <taxon>Saprolegniomycetes</taxon>
        <taxon>Saprolegniales</taxon>
        <taxon>Verrucalvaceae</taxon>
        <taxon>Aphanomyces</taxon>
    </lineage>
</organism>
<accession>A0A6A4ZLT0</accession>
<keyword evidence="1" id="KW-0479">Metal-binding</keyword>
<protein>
    <recommendedName>
        <fullName evidence="4">PDEase domain-containing protein</fullName>
    </recommendedName>
</protein>
<dbReference type="GO" id="GO:0004114">
    <property type="term" value="F:3',5'-cyclic-nucleotide phosphodiesterase activity"/>
    <property type="evidence" value="ECO:0007669"/>
    <property type="project" value="InterPro"/>
</dbReference>
<comment type="caution">
    <text evidence="5">The sequence shown here is derived from an EMBL/GenBank/DDBJ whole genome shotgun (WGS) entry which is preliminary data.</text>
</comment>
<sequence length="262" mass="28758">GMKNKQYTEVRKAIIEMVLTTDLSVHLQLVGSLKTALLSQNKNDVMESPMMMMKIIIKCADIGHSSKATLLHARWSELIIEEFFLQGDDEKELGMEISPFMNRGSENSAKNQVGFFEFIILPFFDVVAEIVFTPGFKPILDQVHSNYNMWKKAEMLQLKNIKDILDQVFFVDEHRTGSTQVNRTSFAPRHTGHGLPSSPTSSGGHSPGHSHTSMTMGSTAPPPLLESTAEDMGETPPPTLSIPTTIAVASSAPPPAIPAPNV</sequence>
<evidence type="ECO:0000256" key="1">
    <source>
        <dbReference type="ARBA" id="ARBA00022723"/>
    </source>
</evidence>
<name>A0A6A4ZLT0_9STRA</name>
<dbReference type="AlphaFoldDB" id="A0A6A4ZLT0"/>
<gene>
    <name evidence="5" type="ORF">As57867_004543</name>
</gene>
<feature type="region of interest" description="Disordered" evidence="3">
    <location>
        <begin position="180"/>
        <end position="262"/>
    </location>
</feature>
<evidence type="ECO:0000313" key="5">
    <source>
        <dbReference type="EMBL" id="KAF0713021.1"/>
    </source>
</evidence>
<dbReference type="InterPro" id="IPR036971">
    <property type="entry name" value="PDEase_catalytic_dom_sf"/>
</dbReference>
<dbReference type="Pfam" id="PF00233">
    <property type="entry name" value="PDEase_I"/>
    <property type="match status" value="1"/>
</dbReference>
<reference evidence="5" key="1">
    <citation type="submission" date="2019-06" db="EMBL/GenBank/DDBJ databases">
        <title>Genomics analysis of Aphanomyces spp. identifies a new class of oomycete effector associated with host adaptation.</title>
        <authorList>
            <person name="Gaulin E."/>
        </authorList>
    </citation>
    <scope>NUCLEOTIDE SEQUENCE</scope>
    <source>
        <strain evidence="5">CBS 578.67</strain>
    </source>
</reference>
<keyword evidence="2" id="KW-0378">Hydrolase</keyword>
<feature type="compositionally biased region" description="Pro residues" evidence="3">
    <location>
        <begin position="252"/>
        <end position="262"/>
    </location>
</feature>
<feature type="domain" description="PDEase" evidence="4">
    <location>
        <begin position="1"/>
        <end position="157"/>
    </location>
</feature>
<feature type="compositionally biased region" description="Low complexity" evidence="3">
    <location>
        <begin position="193"/>
        <end position="213"/>
    </location>
</feature>
<dbReference type="PROSITE" id="PS51845">
    <property type="entry name" value="PDEASE_I_2"/>
    <property type="match status" value="1"/>
</dbReference>
<proteinExistence type="predicted"/>
<evidence type="ECO:0000256" key="2">
    <source>
        <dbReference type="ARBA" id="ARBA00022801"/>
    </source>
</evidence>
<feature type="compositionally biased region" description="Low complexity" evidence="3">
    <location>
        <begin position="241"/>
        <end position="251"/>
    </location>
</feature>
<evidence type="ECO:0000256" key="3">
    <source>
        <dbReference type="SAM" id="MobiDB-lite"/>
    </source>
</evidence>
<dbReference type="GO" id="GO:0046872">
    <property type="term" value="F:metal ion binding"/>
    <property type="evidence" value="ECO:0007669"/>
    <property type="project" value="UniProtKB-KW"/>
</dbReference>
<dbReference type="InterPro" id="IPR002073">
    <property type="entry name" value="PDEase_catalytic_dom"/>
</dbReference>
<dbReference type="SUPFAM" id="SSF109604">
    <property type="entry name" value="HD-domain/PDEase-like"/>
    <property type="match status" value="1"/>
</dbReference>
<dbReference type="OrthoDB" id="546632at2759"/>
<dbReference type="EMBL" id="VJMH01001140">
    <property type="protein sequence ID" value="KAF0713021.1"/>
    <property type="molecule type" value="Genomic_DNA"/>
</dbReference>
<dbReference type="PANTHER" id="PTHR11347">
    <property type="entry name" value="CYCLIC NUCLEOTIDE PHOSPHODIESTERASE"/>
    <property type="match status" value="1"/>
</dbReference>
<dbReference type="GO" id="GO:0007165">
    <property type="term" value="P:signal transduction"/>
    <property type="evidence" value="ECO:0007669"/>
    <property type="project" value="InterPro"/>
</dbReference>
<dbReference type="Gene3D" id="1.10.1300.10">
    <property type="entry name" value="3'5'-cyclic nucleotide phosphodiesterase, catalytic domain"/>
    <property type="match status" value="1"/>
</dbReference>
<feature type="non-terminal residue" evidence="5">
    <location>
        <position position="1"/>
    </location>
</feature>
<evidence type="ECO:0000259" key="4">
    <source>
        <dbReference type="PROSITE" id="PS51845"/>
    </source>
</evidence>